<evidence type="ECO:0008006" key="3">
    <source>
        <dbReference type="Google" id="ProtNLM"/>
    </source>
</evidence>
<reference evidence="1 2" key="1">
    <citation type="submission" date="2024-04" db="EMBL/GenBank/DDBJ databases">
        <title>Novel genus in family Flammeovirgaceae.</title>
        <authorList>
            <person name="Nguyen T.H."/>
            <person name="Vuong T.Q."/>
            <person name="Le H."/>
            <person name="Kim S.-G."/>
        </authorList>
    </citation>
    <scope>NUCLEOTIDE SEQUENCE [LARGE SCALE GENOMIC DNA]</scope>
    <source>
        <strain evidence="1 2">JCM 23209</strain>
    </source>
</reference>
<dbReference type="EMBL" id="JBDKWZ010000004">
    <property type="protein sequence ID" value="MEN7548159.1"/>
    <property type="molecule type" value="Genomic_DNA"/>
</dbReference>
<name>A0AAW9RTS0_9BACT</name>
<comment type="caution">
    <text evidence="1">The sequence shown here is derived from an EMBL/GenBank/DDBJ whole genome shotgun (WGS) entry which is preliminary data.</text>
</comment>
<protein>
    <recommendedName>
        <fullName evidence="3">Lipoprotein</fullName>
    </recommendedName>
</protein>
<evidence type="ECO:0000313" key="2">
    <source>
        <dbReference type="Proteomes" id="UP001403385"/>
    </source>
</evidence>
<proteinExistence type="predicted"/>
<keyword evidence="2" id="KW-1185">Reference proteome</keyword>
<dbReference type="AlphaFoldDB" id="A0AAW9RTS0"/>
<organism evidence="1 2">
    <name type="scientific">Rapidithrix thailandica</name>
    <dbReference type="NCBI Taxonomy" id="413964"/>
    <lineage>
        <taxon>Bacteria</taxon>
        <taxon>Pseudomonadati</taxon>
        <taxon>Bacteroidota</taxon>
        <taxon>Cytophagia</taxon>
        <taxon>Cytophagales</taxon>
        <taxon>Flammeovirgaceae</taxon>
        <taxon>Rapidithrix</taxon>
    </lineage>
</organism>
<dbReference type="Proteomes" id="UP001403385">
    <property type="component" value="Unassembled WGS sequence"/>
</dbReference>
<gene>
    <name evidence="1" type="ORF">AAG747_09575</name>
</gene>
<accession>A0AAW9RTS0</accession>
<evidence type="ECO:0000313" key="1">
    <source>
        <dbReference type="EMBL" id="MEN7548159.1"/>
    </source>
</evidence>
<sequence length="223" mass="25541">MRKNLLLLIVLTKMLTSCGQEHKPTTRLDQKEFVMSNIPDTTVVKKSVNISNDKFIDTKYVYADSDGNEVTVVNSLPKGGLRYSAPSGIEYVYAVFWTRITNETDSPLELTMDFSEESYQLPSSPDRLFKLFIPTDTMTTDKETLFNYGLDLKKYLDNQYHKQTDFKRTITPKGVNGFYVIILFNKGVDGTIRTGLSLKGQKILYRVNDKEIECGYINLKQLK</sequence>